<dbReference type="InterPro" id="IPR000700">
    <property type="entry name" value="PAS-assoc_C"/>
</dbReference>
<reference evidence="12 13" key="1">
    <citation type="submission" date="2019-09" db="EMBL/GenBank/DDBJ databases">
        <title>Ecophysiology of the spiral-shaped methanotroph Methylospira mobilis as revealed by the complete genome sequence.</title>
        <authorList>
            <person name="Oshkin I.Y."/>
            <person name="Dedysh S.N."/>
            <person name="Miroshnikov K."/>
            <person name="Danilova O.V."/>
            <person name="Hakobyan A."/>
            <person name="Liesack W."/>
        </authorList>
    </citation>
    <scope>NUCLEOTIDE SEQUENCE [LARGE SCALE GENOMIC DNA]</scope>
    <source>
        <strain evidence="12 13">Shm1</strain>
    </source>
</reference>
<dbReference type="Gene3D" id="3.30.70.270">
    <property type="match status" value="1"/>
</dbReference>
<dbReference type="InterPro" id="IPR029787">
    <property type="entry name" value="Nucleotide_cyclase"/>
</dbReference>
<dbReference type="InterPro" id="IPR035919">
    <property type="entry name" value="EAL_sf"/>
</dbReference>
<dbReference type="NCBIfam" id="TIGR00229">
    <property type="entry name" value="sensory_box"/>
    <property type="match status" value="2"/>
</dbReference>
<dbReference type="Pfam" id="PF00990">
    <property type="entry name" value="GGDEF"/>
    <property type="match status" value="1"/>
</dbReference>
<dbReference type="NCBIfam" id="TIGR00254">
    <property type="entry name" value="GGDEF"/>
    <property type="match status" value="1"/>
</dbReference>
<dbReference type="SUPFAM" id="SSF55073">
    <property type="entry name" value="Nucleotide cyclase"/>
    <property type="match status" value="1"/>
</dbReference>
<dbReference type="Pfam" id="PF05231">
    <property type="entry name" value="MASE1"/>
    <property type="match status" value="1"/>
</dbReference>
<evidence type="ECO:0000259" key="11">
    <source>
        <dbReference type="PROSITE" id="PS50887"/>
    </source>
</evidence>
<keyword evidence="13" id="KW-1185">Reference proteome</keyword>
<dbReference type="Proteomes" id="UP000325755">
    <property type="component" value="Chromosome"/>
</dbReference>
<accession>A0A5Q0BLG5</accession>
<feature type="domain" description="PAS" evidence="8">
    <location>
        <begin position="466"/>
        <end position="506"/>
    </location>
</feature>
<dbReference type="PROSITE" id="PS50883">
    <property type="entry name" value="EAL"/>
    <property type="match status" value="1"/>
</dbReference>
<evidence type="ECO:0000313" key="13">
    <source>
        <dbReference type="Proteomes" id="UP000325755"/>
    </source>
</evidence>
<dbReference type="PANTHER" id="PTHR44757:SF2">
    <property type="entry name" value="BIOFILM ARCHITECTURE MAINTENANCE PROTEIN MBAA"/>
    <property type="match status" value="1"/>
</dbReference>
<dbReference type="AlphaFoldDB" id="A0A5Q0BLG5"/>
<dbReference type="CDD" id="cd00130">
    <property type="entry name" value="PAS"/>
    <property type="match status" value="1"/>
</dbReference>
<evidence type="ECO:0000259" key="10">
    <source>
        <dbReference type="PROSITE" id="PS50883"/>
    </source>
</evidence>
<dbReference type="Pfam" id="PF00563">
    <property type="entry name" value="EAL"/>
    <property type="match status" value="1"/>
</dbReference>
<dbReference type="InterPro" id="IPR007895">
    <property type="entry name" value="MASE1"/>
</dbReference>
<dbReference type="GO" id="GO:0005886">
    <property type="term" value="C:plasma membrane"/>
    <property type="evidence" value="ECO:0007669"/>
    <property type="project" value="UniProtKB-SubCell"/>
</dbReference>
<dbReference type="PROSITE" id="PS50112">
    <property type="entry name" value="PAS"/>
    <property type="match status" value="2"/>
</dbReference>
<dbReference type="InterPro" id="IPR043128">
    <property type="entry name" value="Rev_trsase/Diguanyl_cyclase"/>
</dbReference>
<dbReference type="PROSITE" id="PS50887">
    <property type="entry name" value="GGDEF"/>
    <property type="match status" value="1"/>
</dbReference>
<dbReference type="RefSeq" id="WP_153248926.1">
    <property type="nucleotide sequence ID" value="NZ_CP044205.1"/>
</dbReference>
<feature type="transmembrane region" description="Helical" evidence="7">
    <location>
        <begin position="251"/>
        <end position="269"/>
    </location>
</feature>
<dbReference type="InterPro" id="IPR000160">
    <property type="entry name" value="GGDEF_dom"/>
</dbReference>
<gene>
    <name evidence="12" type="ORF">F6R98_10205</name>
</gene>
<feature type="transmembrane region" description="Helical" evidence="7">
    <location>
        <begin position="275"/>
        <end position="302"/>
    </location>
</feature>
<dbReference type="InterPro" id="IPR001633">
    <property type="entry name" value="EAL_dom"/>
</dbReference>
<dbReference type="CDD" id="cd01949">
    <property type="entry name" value="GGDEF"/>
    <property type="match status" value="1"/>
</dbReference>
<comment type="cofactor">
    <cofactor evidence="1">
        <name>Mg(2+)</name>
        <dbReference type="ChEBI" id="CHEBI:18420"/>
    </cofactor>
</comment>
<feature type="domain" description="PAS" evidence="8">
    <location>
        <begin position="341"/>
        <end position="407"/>
    </location>
</feature>
<dbReference type="GO" id="GO:0003824">
    <property type="term" value="F:catalytic activity"/>
    <property type="evidence" value="ECO:0007669"/>
    <property type="project" value="UniProtKB-ARBA"/>
</dbReference>
<dbReference type="SMART" id="SM00052">
    <property type="entry name" value="EAL"/>
    <property type="match status" value="1"/>
</dbReference>
<feature type="domain" description="PAC" evidence="9">
    <location>
        <begin position="533"/>
        <end position="585"/>
    </location>
</feature>
<keyword evidence="6 7" id="KW-0472">Membrane</keyword>
<feature type="transmembrane region" description="Helical" evidence="7">
    <location>
        <begin position="201"/>
        <end position="220"/>
    </location>
</feature>
<evidence type="ECO:0000256" key="4">
    <source>
        <dbReference type="ARBA" id="ARBA00022692"/>
    </source>
</evidence>
<dbReference type="InParanoid" id="A0A5Q0BLG5"/>
<dbReference type="Pfam" id="PF13188">
    <property type="entry name" value="PAS_8"/>
    <property type="match status" value="1"/>
</dbReference>
<dbReference type="InterPro" id="IPR001610">
    <property type="entry name" value="PAC"/>
</dbReference>
<dbReference type="FunCoup" id="A0A5Q0BLG5">
    <property type="interactions" value="2"/>
</dbReference>
<organism evidence="12 13">
    <name type="scientific">Candidatus Methylospira mobilis</name>
    <dbReference type="NCBI Taxonomy" id="1808979"/>
    <lineage>
        <taxon>Bacteria</taxon>
        <taxon>Pseudomonadati</taxon>
        <taxon>Pseudomonadota</taxon>
        <taxon>Gammaproteobacteria</taxon>
        <taxon>Methylococcales</taxon>
        <taxon>Methylococcaceae</taxon>
        <taxon>Candidatus Methylospira</taxon>
    </lineage>
</organism>
<sequence>MARRNEAAADLHLIESMNITGLKAQIRLPALWIIVAGSYLAMAKICLELGAIGGTISPFWLPAGLVMGLTLALGYRVLPGIFIGQLLSGVLLETHTGWLAPFAEAGGNILEGIIFRYLAAGRPITTVRSFLNVLPGAALGSLANAAIGVSAFTWSGAINPDIALQAALTWFIGDIGGALIIMPVIAGWKIINWNVWKKTRFLAEFGFLSLLTVTLSYIAFFDTFSLPSYPLVFLLLPLLLWGAFRFDYSAVNLLNAILTGVAVAGTTHGHGPFAIAAPIMSLTLLQIFTAALVCTSLLVMLINRERRNVMIDIRQQAIELEHRVQKQTGAYRAANWELRESEKRFRFMLETSPISVRITSTDGRKILFANRRYEELINVSAGRAIGINPTTFYKNPDDYESVLKILKARENIFNRLTELSVPGAGTKWVLASYLSIRYQGKSEFLGWFYDITEHKQAEEKLTLSDRVFNETHEGIIITDVQNRIIDVNPAFCTITGYTRDEAIGQTPHFLRSGKQPPEFYTALWGTLNETGHWQGELWNRKKNGDLYAERLTISALRDDHGIVLHYVALFSDITQTKQQQQALELMAHYDALTQLPNRVLFAKHFNQAISYSRRESALLAVCYLDLDGFKQVNDSLGHDAGDQLLIEVANRIQSSLRGEDTLSRLGGDEFALLINDLQSFDECEQVLVRIHQAIAQPYLIGGQAVNVAASTGVTLYPRDDADPDTLLRHADQAMYLAKTSGRNRYCLFDSEQAQQMQRQSRQLEQIEAAFVRKEFCLFYQPKVNMSSGEVVGMEALIRWNHPERGIVAPAAFLPAVEGSAFEIVLGNWVIDTALAQLDSWRGIGLEIEVSVNIAPRHLQDPDFFITLHALLAQHPVIPARRLQLEVVESSVLNDLGRVSEVIALCRRELGVGFALDDFGTGYSSLTYLRRLPVDSVKIDQSFVRDMIDDPEDHAIVNGVIALARAFKREVVAEGVETCEHGMVLLDMGCDLAQGYGIARPMPADAVASWVRDYRPDEVWRKAPVS</sequence>
<dbReference type="FunFam" id="3.30.70.270:FF:000001">
    <property type="entry name" value="Diguanylate cyclase domain protein"/>
    <property type="match status" value="1"/>
</dbReference>
<comment type="subcellular location">
    <subcellularLocation>
        <location evidence="2">Cell membrane</location>
        <topology evidence="2">Multi-pass membrane protein</topology>
    </subcellularLocation>
</comment>
<dbReference type="InterPro" id="IPR000014">
    <property type="entry name" value="PAS"/>
</dbReference>
<dbReference type="Gene3D" id="3.30.450.20">
    <property type="entry name" value="PAS domain"/>
    <property type="match status" value="2"/>
</dbReference>
<dbReference type="EMBL" id="CP044205">
    <property type="protein sequence ID" value="QFY42937.1"/>
    <property type="molecule type" value="Genomic_DNA"/>
</dbReference>
<evidence type="ECO:0000256" key="7">
    <source>
        <dbReference type="SAM" id="Phobius"/>
    </source>
</evidence>
<feature type="transmembrane region" description="Helical" evidence="7">
    <location>
        <begin position="130"/>
        <end position="155"/>
    </location>
</feature>
<dbReference type="SUPFAM" id="SSF141868">
    <property type="entry name" value="EAL domain-like"/>
    <property type="match status" value="1"/>
</dbReference>
<feature type="transmembrane region" description="Helical" evidence="7">
    <location>
        <begin position="59"/>
        <end position="78"/>
    </location>
</feature>
<feature type="domain" description="GGDEF" evidence="11">
    <location>
        <begin position="617"/>
        <end position="750"/>
    </location>
</feature>
<evidence type="ECO:0000259" key="9">
    <source>
        <dbReference type="PROSITE" id="PS50113"/>
    </source>
</evidence>
<evidence type="ECO:0000259" key="8">
    <source>
        <dbReference type="PROSITE" id="PS50112"/>
    </source>
</evidence>
<dbReference type="InterPro" id="IPR052155">
    <property type="entry name" value="Biofilm_reg_signaling"/>
</dbReference>
<evidence type="ECO:0000256" key="5">
    <source>
        <dbReference type="ARBA" id="ARBA00022989"/>
    </source>
</evidence>
<keyword evidence="4 7" id="KW-0812">Transmembrane</keyword>
<feature type="transmembrane region" description="Helical" evidence="7">
    <location>
        <begin position="26"/>
        <end position="47"/>
    </location>
</feature>
<keyword evidence="5 7" id="KW-1133">Transmembrane helix</keyword>
<dbReference type="SMART" id="SM00091">
    <property type="entry name" value="PAS"/>
    <property type="match status" value="2"/>
</dbReference>
<keyword evidence="3" id="KW-1003">Cell membrane</keyword>
<dbReference type="SMART" id="SM00086">
    <property type="entry name" value="PAC"/>
    <property type="match status" value="2"/>
</dbReference>
<evidence type="ECO:0000256" key="3">
    <source>
        <dbReference type="ARBA" id="ARBA00022475"/>
    </source>
</evidence>
<dbReference type="KEGG" id="mmob:F6R98_10205"/>
<dbReference type="SUPFAM" id="SSF55785">
    <property type="entry name" value="PYP-like sensor domain (PAS domain)"/>
    <property type="match status" value="2"/>
</dbReference>
<feature type="transmembrane region" description="Helical" evidence="7">
    <location>
        <begin position="167"/>
        <end position="189"/>
    </location>
</feature>
<dbReference type="PANTHER" id="PTHR44757">
    <property type="entry name" value="DIGUANYLATE CYCLASE DGCP"/>
    <property type="match status" value="1"/>
</dbReference>
<dbReference type="PROSITE" id="PS50113">
    <property type="entry name" value="PAC"/>
    <property type="match status" value="1"/>
</dbReference>
<dbReference type="InterPro" id="IPR035965">
    <property type="entry name" value="PAS-like_dom_sf"/>
</dbReference>
<name>A0A5Q0BLG5_9GAMM</name>
<protein>
    <submittedName>
        <fullName evidence="12">EAL domain-containing protein</fullName>
    </submittedName>
</protein>
<evidence type="ECO:0000256" key="2">
    <source>
        <dbReference type="ARBA" id="ARBA00004651"/>
    </source>
</evidence>
<dbReference type="Gene3D" id="3.20.20.450">
    <property type="entry name" value="EAL domain"/>
    <property type="match status" value="1"/>
</dbReference>
<dbReference type="Pfam" id="PF13426">
    <property type="entry name" value="PAS_9"/>
    <property type="match status" value="1"/>
</dbReference>
<dbReference type="OrthoDB" id="8553030at2"/>
<proteinExistence type="predicted"/>
<dbReference type="CDD" id="cd01948">
    <property type="entry name" value="EAL"/>
    <property type="match status" value="1"/>
</dbReference>
<feature type="domain" description="EAL" evidence="10">
    <location>
        <begin position="759"/>
        <end position="1014"/>
    </location>
</feature>
<dbReference type="SMART" id="SM00267">
    <property type="entry name" value="GGDEF"/>
    <property type="match status" value="1"/>
</dbReference>
<evidence type="ECO:0000313" key="12">
    <source>
        <dbReference type="EMBL" id="QFY42937.1"/>
    </source>
</evidence>
<evidence type="ECO:0000256" key="1">
    <source>
        <dbReference type="ARBA" id="ARBA00001946"/>
    </source>
</evidence>
<evidence type="ECO:0000256" key="6">
    <source>
        <dbReference type="ARBA" id="ARBA00023136"/>
    </source>
</evidence>